<dbReference type="AlphaFoldDB" id="A0A9K3LHG7"/>
<keyword evidence="14 18" id="KW-0830">Ubiquinone</keyword>
<evidence type="ECO:0000313" key="21">
    <source>
        <dbReference type="Proteomes" id="UP000693970"/>
    </source>
</evidence>
<comment type="similarity">
    <text evidence="3">Belongs to the ETF-QO/FixC family.</text>
</comment>
<evidence type="ECO:0000256" key="4">
    <source>
        <dbReference type="ARBA" id="ARBA00022448"/>
    </source>
</evidence>
<evidence type="ECO:0000256" key="18">
    <source>
        <dbReference type="RuleBase" id="RU366068"/>
    </source>
</evidence>
<keyword evidence="4 18" id="KW-0813">Transport</keyword>
<keyword evidence="21" id="KW-1185">Reference proteome</keyword>
<keyword evidence="7" id="KW-0999">Mitochondrion inner membrane</keyword>
<dbReference type="GO" id="GO:0004174">
    <property type="term" value="F:electron-transferring-flavoprotein dehydrogenase activity"/>
    <property type="evidence" value="ECO:0007669"/>
    <property type="project" value="UniProtKB-UniRule"/>
</dbReference>
<evidence type="ECO:0000256" key="12">
    <source>
        <dbReference type="ARBA" id="ARBA00023004"/>
    </source>
</evidence>
<evidence type="ECO:0000256" key="9">
    <source>
        <dbReference type="ARBA" id="ARBA00022946"/>
    </source>
</evidence>
<comment type="cofactor">
    <cofactor evidence="1 18">
        <name>FAD</name>
        <dbReference type="ChEBI" id="CHEBI:57692"/>
    </cofactor>
</comment>
<name>A0A9K3LHG7_9STRA</name>
<sequence length="651" mass="71983">MTLWRKAAGTPFLRSLNKSSTSATKPHPQRHRFSLPSSVIRSHFRFFSQDSDDVVNEPRESMSFDVLIVGGGPAGLAASIRLKQLCLEHDHDLSVCVIDKGSEIGAHILSGNVFDPKAMHELFPQWDGTGDQHWTQVFQEAQGSFATPVQHDQFQILTEGGSSFNIPNFFLPSQLHNEGNYILSLSQLCRWLATEAEELGVEIYPGFAASEVLLMDDDKSGGSGVVKGIATRDVGIAKDGTRKSTFEPGVELHAKQTLFAEGARGSCSEFLMKHFGLRNSGVQTQTYGLGIKEVWQVPDEVFQKGLVQHTLGFPLQSSPMDDVFGGTFLYHQEPNLVLAGLVVGLDYKNPYLNPYKEFQRWKTHPEVRKHFEGGTCIAYGARVLNEGGYHAIPKVTFPGGALLGCSAGFLNAVKIKGSHTALKSGMLAAEAVFEGLKDDEVAPVSETGELDESYVPKEMHGYSEKLEKSWIYDELYQVRNCHQAFSKWGIGGGLVYTGMATHITKGKEPWTLEHNIRDADCTGEASKFKEKDYPAPDGKLTFDLLTNLQRSGTYHEDDQPAHLRIKPELADVPKHTSLQVYGGPEQRFCPAAVYEYVDNNDEESNNSDPKKKLVINAQNCVHCKCCSIKMPDEYINWTVPEGGGGPQYQVM</sequence>
<proteinExistence type="inferred from homology"/>
<reference evidence="20" key="1">
    <citation type="journal article" date="2021" name="Sci. Rep.">
        <title>Diploid genomic architecture of Nitzschia inconspicua, an elite biomass production diatom.</title>
        <authorList>
            <person name="Oliver A."/>
            <person name="Podell S."/>
            <person name="Pinowska A."/>
            <person name="Traller J.C."/>
            <person name="Smith S.R."/>
            <person name="McClure R."/>
            <person name="Beliaev A."/>
            <person name="Bohutskyi P."/>
            <person name="Hill E.A."/>
            <person name="Rabines A."/>
            <person name="Zheng H."/>
            <person name="Allen L.Z."/>
            <person name="Kuo A."/>
            <person name="Grigoriev I.V."/>
            <person name="Allen A.E."/>
            <person name="Hazlebeck D."/>
            <person name="Allen E.E."/>
        </authorList>
    </citation>
    <scope>NUCLEOTIDE SEQUENCE</scope>
    <source>
        <strain evidence="20">Hildebrandi</strain>
    </source>
</reference>
<comment type="caution">
    <text evidence="20">The sequence shown here is derived from an EMBL/GenBank/DDBJ whole genome shotgun (WGS) entry which is preliminary data.</text>
</comment>
<evidence type="ECO:0000259" key="19">
    <source>
        <dbReference type="PROSITE" id="PS51379"/>
    </source>
</evidence>
<dbReference type="EMBL" id="JAGRRH010000013">
    <property type="protein sequence ID" value="KAG7361779.1"/>
    <property type="molecule type" value="Genomic_DNA"/>
</dbReference>
<keyword evidence="5 18" id="KW-0285">Flavoprotein</keyword>
<keyword evidence="6 18" id="KW-0479">Metal-binding</keyword>
<dbReference type="GO" id="GO:0046872">
    <property type="term" value="F:metal ion binding"/>
    <property type="evidence" value="ECO:0007669"/>
    <property type="project" value="UniProtKB-KW"/>
</dbReference>
<dbReference type="Pfam" id="PF05187">
    <property type="entry name" value="Fer4_ETF_QO"/>
    <property type="match status" value="1"/>
</dbReference>
<dbReference type="FunFam" id="3.30.70.20:FF:000015">
    <property type="entry name" value="Electron transfer flavoprotein-ubiquinone oxidoreductase"/>
    <property type="match status" value="1"/>
</dbReference>
<comment type="subcellular location">
    <subcellularLocation>
        <location evidence="2">Mitochondrion inner membrane</location>
    </subcellularLocation>
</comment>
<evidence type="ECO:0000256" key="11">
    <source>
        <dbReference type="ARBA" id="ARBA00023002"/>
    </source>
</evidence>
<evidence type="ECO:0000256" key="16">
    <source>
        <dbReference type="ARBA" id="ARBA00023136"/>
    </source>
</evidence>
<evidence type="ECO:0000256" key="13">
    <source>
        <dbReference type="ARBA" id="ARBA00023014"/>
    </source>
</evidence>
<dbReference type="GO" id="GO:0005743">
    <property type="term" value="C:mitochondrial inner membrane"/>
    <property type="evidence" value="ECO:0007669"/>
    <property type="project" value="UniProtKB-SubCell"/>
</dbReference>
<evidence type="ECO:0000313" key="20">
    <source>
        <dbReference type="EMBL" id="KAG7361779.1"/>
    </source>
</evidence>
<dbReference type="PANTHER" id="PTHR10617">
    <property type="entry name" value="ELECTRON TRANSFER FLAVOPROTEIN-UBIQUINONE OXIDOREDUCTASE"/>
    <property type="match status" value="1"/>
</dbReference>
<dbReference type="EC" id="1.5.5.1" evidence="18"/>
<keyword evidence="11 18" id="KW-0560">Oxidoreductase</keyword>
<keyword evidence="13 18" id="KW-0411">Iron-sulfur</keyword>
<evidence type="ECO:0000256" key="5">
    <source>
        <dbReference type="ARBA" id="ARBA00022630"/>
    </source>
</evidence>
<evidence type="ECO:0000256" key="7">
    <source>
        <dbReference type="ARBA" id="ARBA00022792"/>
    </source>
</evidence>
<dbReference type="InterPro" id="IPR049398">
    <property type="entry name" value="ETF-QO/FixC_UQ-bd"/>
</dbReference>
<keyword evidence="10 18" id="KW-0249">Electron transport</keyword>
<comment type="cofactor">
    <cofactor evidence="18">
        <name>[4Fe-4S] cluster</name>
        <dbReference type="ChEBI" id="CHEBI:49883"/>
    </cofactor>
    <text evidence="18">Binds 1 [4Fe-4S] cluster.</text>
</comment>
<evidence type="ECO:0000256" key="15">
    <source>
        <dbReference type="ARBA" id="ARBA00023128"/>
    </source>
</evidence>
<dbReference type="Proteomes" id="UP000693970">
    <property type="component" value="Unassembled WGS sequence"/>
</dbReference>
<dbReference type="GO" id="GO:0051539">
    <property type="term" value="F:4 iron, 4 sulfur cluster binding"/>
    <property type="evidence" value="ECO:0007669"/>
    <property type="project" value="UniProtKB-UniRule"/>
</dbReference>
<accession>A0A9K3LHG7</accession>
<evidence type="ECO:0000256" key="14">
    <source>
        <dbReference type="ARBA" id="ARBA00023075"/>
    </source>
</evidence>
<evidence type="ECO:0000256" key="10">
    <source>
        <dbReference type="ARBA" id="ARBA00022982"/>
    </source>
</evidence>
<dbReference type="PANTHER" id="PTHR10617:SF107">
    <property type="entry name" value="ELECTRON TRANSFER FLAVOPROTEIN-UBIQUINONE OXIDOREDUCTASE, MITOCHONDRIAL"/>
    <property type="match status" value="1"/>
</dbReference>
<evidence type="ECO:0000256" key="1">
    <source>
        <dbReference type="ARBA" id="ARBA00001974"/>
    </source>
</evidence>
<keyword evidence="8 18" id="KW-0274">FAD</keyword>
<evidence type="ECO:0000256" key="8">
    <source>
        <dbReference type="ARBA" id="ARBA00022827"/>
    </source>
</evidence>
<gene>
    <name evidence="20" type="ORF">IV203_036880</name>
</gene>
<evidence type="ECO:0000256" key="3">
    <source>
        <dbReference type="ARBA" id="ARBA00006796"/>
    </source>
</evidence>
<dbReference type="OrthoDB" id="437331at2759"/>
<organism evidence="20 21">
    <name type="scientific">Nitzschia inconspicua</name>
    <dbReference type="NCBI Taxonomy" id="303405"/>
    <lineage>
        <taxon>Eukaryota</taxon>
        <taxon>Sar</taxon>
        <taxon>Stramenopiles</taxon>
        <taxon>Ochrophyta</taxon>
        <taxon>Bacillariophyta</taxon>
        <taxon>Bacillariophyceae</taxon>
        <taxon>Bacillariophycidae</taxon>
        <taxon>Bacillariales</taxon>
        <taxon>Bacillariaceae</taxon>
        <taxon>Nitzschia</taxon>
    </lineage>
</organism>
<keyword evidence="16" id="KW-0472">Membrane</keyword>
<comment type="catalytic activity">
    <reaction evidence="17 18">
        <text>a ubiquinone + reduced [electron-transfer flavoprotein] = a ubiquinol + oxidized [electron-transfer flavoprotein] + H(+)</text>
        <dbReference type="Rhea" id="RHEA:24052"/>
        <dbReference type="Rhea" id="RHEA-COMP:9565"/>
        <dbReference type="Rhea" id="RHEA-COMP:9566"/>
        <dbReference type="Rhea" id="RHEA-COMP:10685"/>
        <dbReference type="Rhea" id="RHEA-COMP:10686"/>
        <dbReference type="ChEBI" id="CHEBI:15378"/>
        <dbReference type="ChEBI" id="CHEBI:16389"/>
        <dbReference type="ChEBI" id="CHEBI:17976"/>
        <dbReference type="ChEBI" id="CHEBI:57692"/>
        <dbReference type="ChEBI" id="CHEBI:58307"/>
        <dbReference type="EC" id="1.5.5.1"/>
    </reaction>
</comment>
<dbReference type="InterPro" id="IPR017896">
    <property type="entry name" value="4Fe4S_Fe-S-bd"/>
</dbReference>
<dbReference type="Pfam" id="PF21162">
    <property type="entry name" value="ETFQO_UQ-bd"/>
    <property type="match status" value="1"/>
</dbReference>
<dbReference type="InterPro" id="IPR040156">
    <property type="entry name" value="ETF-QO"/>
</dbReference>
<keyword evidence="12 18" id="KW-0408">Iron</keyword>
<dbReference type="Pfam" id="PF13450">
    <property type="entry name" value="NAD_binding_8"/>
    <property type="match status" value="1"/>
</dbReference>
<evidence type="ECO:0000256" key="17">
    <source>
        <dbReference type="ARBA" id="ARBA00052682"/>
    </source>
</evidence>
<keyword evidence="15" id="KW-0496">Mitochondrion</keyword>
<comment type="function">
    <text evidence="18">Accepts electrons from ETF and reduces ubiquinone.</text>
</comment>
<feature type="domain" description="4Fe-4S ferredoxin-type" evidence="19">
    <location>
        <begin position="611"/>
        <end position="640"/>
    </location>
</feature>
<keyword evidence="9" id="KW-0809">Transit peptide</keyword>
<evidence type="ECO:0000256" key="6">
    <source>
        <dbReference type="ARBA" id="ARBA00022723"/>
    </source>
</evidence>
<dbReference type="InterPro" id="IPR007859">
    <property type="entry name" value="ETF-QO/FixX_C"/>
</dbReference>
<dbReference type="PROSITE" id="PS51379">
    <property type="entry name" value="4FE4S_FER_2"/>
    <property type="match status" value="1"/>
</dbReference>
<evidence type="ECO:0000256" key="2">
    <source>
        <dbReference type="ARBA" id="ARBA00004273"/>
    </source>
</evidence>
<protein>
    <recommendedName>
        <fullName evidence="18">Electron transfer flavoprotein-ubiquinone oxidoreductase</fullName>
        <shortName evidence="18">ETF-QO</shortName>
        <ecNumber evidence="18">1.5.5.1</ecNumber>
    </recommendedName>
</protein>
<reference evidence="20" key="2">
    <citation type="submission" date="2021-04" db="EMBL/GenBank/DDBJ databases">
        <authorList>
            <person name="Podell S."/>
        </authorList>
    </citation>
    <scope>NUCLEOTIDE SEQUENCE</scope>
    <source>
        <strain evidence="20">Hildebrandi</strain>
    </source>
</reference>